<keyword evidence="4" id="KW-0175">Coiled coil</keyword>
<gene>
    <name evidence="8" type="ORF">IV203_012450</name>
</gene>
<feature type="coiled-coil region" evidence="4">
    <location>
        <begin position="646"/>
        <end position="676"/>
    </location>
</feature>
<feature type="compositionally biased region" description="Basic and acidic residues" evidence="5">
    <location>
        <begin position="352"/>
        <end position="361"/>
    </location>
</feature>
<evidence type="ECO:0000259" key="7">
    <source>
        <dbReference type="PROSITE" id="PS51914"/>
    </source>
</evidence>
<feature type="domain" description="MRH" evidence="7">
    <location>
        <begin position="700"/>
        <end position="801"/>
    </location>
</feature>
<evidence type="ECO:0000256" key="1">
    <source>
        <dbReference type="ARBA" id="ARBA00022729"/>
    </source>
</evidence>
<name>A0A9K3KTW2_9STRA</name>
<comment type="caution">
    <text evidence="8">The sequence shown here is derived from an EMBL/GenBank/DDBJ whole genome shotgun (WGS) entry which is preliminary data.</text>
</comment>
<evidence type="ECO:0000256" key="5">
    <source>
        <dbReference type="SAM" id="MobiDB-lite"/>
    </source>
</evidence>
<dbReference type="Pfam" id="PF12999">
    <property type="entry name" value="PRKCSH-like"/>
    <property type="match status" value="1"/>
</dbReference>
<dbReference type="PANTHER" id="PTHR12630">
    <property type="entry name" value="N-LINKED OLIGOSACCHARIDE PROCESSING"/>
    <property type="match status" value="1"/>
</dbReference>
<keyword evidence="6" id="KW-0472">Membrane</keyword>
<dbReference type="EMBL" id="JAGRRH010000019">
    <property type="protein sequence ID" value="KAG7349853.1"/>
    <property type="molecule type" value="Genomic_DNA"/>
</dbReference>
<dbReference type="InterPro" id="IPR039794">
    <property type="entry name" value="Gtb1-like"/>
</dbReference>
<protein>
    <submittedName>
        <fullName evidence="8">Glucosidase II</fullName>
    </submittedName>
</protein>
<dbReference type="InterPro" id="IPR044865">
    <property type="entry name" value="MRH_dom"/>
</dbReference>
<evidence type="ECO:0000256" key="2">
    <source>
        <dbReference type="ARBA" id="ARBA00022824"/>
    </source>
</evidence>
<proteinExistence type="predicted"/>
<evidence type="ECO:0000313" key="9">
    <source>
        <dbReference type="Proteomes" id="UP000693970"/>
    </source>
</evidence>
<feature type="region of interest" description="Disordered" evidence="5">
    <location>
        <begin position="350"/>
        <end position="400"/>
    </location>
</feature>
<keyword evidence="1" id="KW-0732">Signal</keyword>
<reference evidence="8" key="2">
    <citation type="submission" date="2021-04" db="EMBL/GenBank/DDBJ databases">
        <authorList>
            <person name="Podell S."/>
        </authorList>
    </citation>
    <scope>NUCLEOTIDE SEQUENCE</scope>
    <source>
        <strain evidence="8">Hildebrandi</strain>
    </source>
</reference>
<evidence type="ECO:0000256" key="4">
    <source>
        <dbReference type="SAM" id="Coils"/>
    </source>
</evidence>
<dbReference type="GO" id="GO:0017177">
    <property type="term" value="C:glucosidase II complex"/>
    <property type="evidence" value="ECO:0007669"/>
    <property type="project" value="TreeGrafter"/>
</dbReference>
<keyword evidence="9" id="KW-1185">Reference proteome</keyword>
<organism evidence="8 9">
    <name type="scientific">Nitzschia inconspicua</name>
    <dbReference type="NCBI Taxonomy" id="303405"/>
    <lineage>
        <taxon>Eukaryota</taxon>
        <taxon>Sar</taxon>
        <taxon>Stramenopiles</taxon>
        <taxon>Ochrophyta</taxon>
        <taxon>Bacillariophyta</taxon>
        <taxon>Bacillariophyceae</taxon>
        <taxon>Bacillariophycidae</taxon>
        <taxon>Bacillariales</taxon>
        <taxon>Bacillariaceae</taxon>
        <taxon>Nitzschia</taxon>
    </lineage>
</organism>
<dbReference type="Pfam" id="PF13015">
    <property type="entry name" value="PRKCSH_1"/>
    <property type="match status" value="1"/>
</dbReference>
<dbReference type="InterPro" id="IPR036607">
    <property type="entry name" value="PRKCSH"/>
</dbReference>
<dbReference type="AlphaFoldDB" id="A0A9K3KTW2"/>
<dbReference type="OrthoDB" id="47398at2759"/>
<dbReference type="InterPro" id="IPR028146">
    <property type="entry name" value="PRKCSH_N"/>
</dbReference>
<keyword evidence="3" id="KW-1015">Disulfide bond</keyword>
<dbReference type="GO" id="GO:0006491">
    <property type="term" value="P:N-glycan processing"/>
    <property type="evidence" value="ECO:0007669"/>
    <property type="project" value="TreeGrafter"/>
</dbReference>
<keyword evidence="2" id="KW-0256">Endoplasmic reticulum</keyword>
<dbReference type="PROSITE" id="PS51914">
    <property type="entry name" value="MRH"/>
    <property type="match status" value="1"/>
</dbReference>
<sequence>MGLGRCYSYHLPPIVLLSRLWVSFSLSYLLLLVSSTIVFVVVVPVDAFQCATGRTSGGLVQEIPTEWMNDGYCDCPIDGADEPNTDACSGSQFWPGIVTEDSSRRTAPVFVCPQQPNLKLPLSRLDDGICDCCDGTDEPNGIVSCRDDCEEMLRAERDARAKLEHDFQQGYKKRLSDIEHFQTLRQSKLQQADELETKLNEEVVPSIEDTQTQIRDLKQEYVKTRVSTMKDSVTSSSVAKELLAPLDKSELEQFIIHACQMAGEILADEDTTTCAPLRVAGLDMALTWSDDNYDKVDEMKGNINMTAEMVQLIFDNAVAQGGALRWPTSSNIRKKKHRRRLDEIYHDDDDYLGDHYDRNNDDYDDMDDEPPYHVSDDDDDDEDDDDYSEPMPEPEGNEKELIDAISNSTFSKTRNTFLSKANRIALAISEMFDAPLDDVTNNDDKGDHLDESKDSSVASIDPAAYTMVRNELMKKASSIQKGLQWGASAKLLFSFSNQSENNLLRLAVGTIYYGQLSALDVWQILQGILPEFTVSSSSGGQDDTCGSPWANSCPPKTIDRNGSSYPPSILINVATTFCESEATRNTNNEMQSTCAAQQQEENSVKDAETISIPTSVPEGYLGYYAPSKRTEDDPLSIQLFGPIDSLAIPKDEMKELEDKKRHAENEKRNLERSIDDIWKDIGGKDGKQMGENGELHSMADQCYSVVAGKYTYETCIFGRASQKEGNSSGGTNLGNWRGIERDAESGRRVMKWEGGAKCWNGPQRSATVYVTCGADHKLLSADEPDTCRYVLEMESPIGCDEDYKIRMGL</sequence>
<accession>A0A9K3KTW2</accession>
<keyword evidence="6" id="KW-1133">Transmembrane helix</keyword>
<evidence type="ECO:0000256" key="3">
    <source>
        <dbReference type="ARBA" id="ARBA00023157"/>
    </source>
</evidence>
<evidence type="ECO:0000313" key="8">
    <source>
        <dbReference type="EMBL" id="KAG7349853.1"/>
    </source>
</evidence>
<reference evidence="8" key="1">
    <citation type="journal article" date="2021" name="Sci. Rep.">
        <title>Diploid genomic architecture of Nitzschia inconspicua, an elite biomass production diatom.</title>
        <authorList>
            <person name="Oliver A."/>
            <person name="Podell S."/>
            <person name="Pinowska A."/>
            <person name="Traller J.C."/>
            <person name="Smith S.R."/>
            <person name="McClure R."/>
            <person name="Beliaev A."/>
            <person name="Bohutskyi P."/>
            <person name="Hill E.A."/>
            <person name="Rabines A."/>
            <person name="Zheng H."/>
            <person name="Allen L.Z."/>
            <person name="Kuo A."/>
            <person name="Grigoriev I.V."/>
            <person name="Allen A.E."/>
            <person name="Hazlebeck D."/>
            <person name="Allen E.E."/>
        </authorList>
    </citation>
    <scope>NUCLEOTIDE SEQUENCE</scope>
    <source>
        <strain evidence="8">Hildebrandi</strain>
    </source>
</reference>
<evidence type="ECO:0000256" key="6">
    <source>
        <dbReference type="SAM" id="Phobius"/>
    </source>
</evidence>
<dbReference type="Proteomes" id="UP000693970">
    <property type="component" value="Unassembled WGS sequence"/>
</dbReference>
<dbReference type="PANTHER" id="PTHR12630:SF1">
    <property type="entry name" value="GLUCOSIDASE 2 SUBUNIT BETA"/>
    <property type="match status" value="1"/>
</dbReference>
<feature type="compositionally biased region" description="Acidic residues" evidence="5">
    <location>
        <begin position="376"/>
        <end position="388"/>
    </location>
</feature>
<keyword evidence="6" id="KW-0812">Transmembrane</keyword>
<feature type="transmembrane region" description="Helical" evidence="6">
    <location>
        <begin position="20"/>
        <end position="45"/>
    </location>
</feature>